<evidence type="ECO:0000313" key="2">
    <source>
        <dbReference type="EMBL" id="XCD07445.1"/>
    </source>
</evidence>
<evidence type="ECO:0000313" key="3">
    <source>
        <dbReference type="EMBL" id="XCD07838.1"/>
    </source>
</evidence>
<sequence>MKKPVSNLIKQNCFLRDIVQFRGETDSPVNPEKFVSVDTITTDSGVEVQASVLDFPITKESVNSYADAVNYRTAPEARFVPHGANLGDISAFQRLSASGDLSGLRSELVALKSRMEQLSARLKDKQSNSSASTPSGASASVSDNGGASNG</sequence>
<name>A0AAU8B9D6_9VIRU</name>
<reference evidence="3" key="1">
    <citation type="submission" date="2024-03" db="EMBL/GenBank/DDBJ databases">
        <title>Diverse circular DNA viruses in blood, oral, and fecal samples of captive lemurs.</title>
        <authorList>
            <person name="Paietta E.N."/>
            <person name="Kraberger S."/>
            <person name="Lund M.C."/>
            <person name="Custer J.M."/>
            <person name="Vargas K.M."/>
            <person name="Ehmke E.E."/>
            <person name="Yoder A.D."/>
            <person name="Varsani A."/>
        </authorList>
    </citation>
    <scope>NUCLEOTIDE SEQUENCE</scope>
    <source>
        <strain evidence="2">Duke_28FF_3353</strain>
        <strain evidence="3">Duke_28FS_81</strain>
        <strain evidence="4">Duke_29_42</strain>
    </source>
</reference>
<dbReference type="EMBL" id="PP511818">
    <property type="protein sequence ID" value="XCD07838.1"/>
    <property type="molecule type" value="Genomic_DNA"/>
</dbReference>
<feature type="compositionally biased region" description="Low complexity" evidence="1">
    <location>
        <begin position="127"/>
        <end position="142"/>
    </location>
</feature>
<evidence type="ECO:0000313" key="4">
    <source>
        <dbReference type="EMBL" id="XCD08181.1"/>
    </source>
</evidence>
<feature type="region of interest" description="Disordered" evidence="1">
    <location>
        <begin position="120"/>
        <end position="150"/>
    </location>
</feature>
<evidence type="ECO:0008006" key="5">
    <source>
        <dbReference type="Google" id="ProtNLM"/>
    </source>
</evidence>
<dbReference type="EMBL" id="PP511790">
    <property type="protein sequence ID" value="XCD07445.1"/>
    <property type="molecule type" value="Genomic_DNA"/>
</dbReference>
<organism evidence="3">
    <name type="scientific">Dulem virus 176</name>
    <dbReference type="NCBI Taxonomy" id="3145653"/>
    <lineage>
        <taxon>Viruses</taxon>
        <taxon>Monodnaviria</taxon>
        <taxon>Sangervirae</taxon>
        <taxon>Phixviricota</taxon>
        <taxon>Malgrandaviricetes</taxon>
        <taxon>Petitvirales</taxon>
        <taxon>Microviridae</taxon>
        <taxon>Microvirus</taxon>
    </lineage>
</organism>
<dbReference type="EMBL" id="PP511867">
    <property type="protein sequence ID" value="XCD08181.1"/>
    <property type="molecule type" value="Genomic_DNA"/>
</dbReference>
<proteinExistence type="predicted"/>
<accession>A0AAU8B9D6</accession>
<protein>
    <recommendedName>
        <fullName evidence="5">Capsid protein</fullName>
    </recommendedName>
</protein>
<evidence type="ECO:0000256" key="1">
    <source>
        <dbReference type="SAM" id="MobiDB-lite"/>
    </source>
</evidence>